<keyword evidence="8" id="KW-0408">Iron</keyword>
<keyword evidence="6 12" id="KW-1133">Transmembrane helix</keyword>
<comment type="caution">
    <text evidence="14">The sequence shown here is derived from an EMBL/GenBank/DDBJ whole genome shotgun (WGS) entry which is preliminary data.</text>
</comment>
<evidence type="ECO:0000256" key="3">
    <source>
        <dbReference type="ARBA" id="ARBA00022516"/>
    </source>
</evidence>
<keyword evidence="5" id="KW-0276">Fatty acid metabolism</keyword>
<feature type="transmembrane region" description="Helical" evidence="12">
    <location>
        <begin position="160"/>
        <end position="181"/>
    </location>
</feature>
<dbReference type="InterPro" id="IPR005804">
    <property type="entry name" value="FA_desaturase_dom"/>
</dbReference>
<evidence type="ECO:0000256" key="9">
    <source>
        <dbReference type="ARBA" id="ARBA00023098"/>
    </source>
</evidence>
<dbReference type="AlphaFoldDB" id="A0A6M1T2Y5"/>
<evidence type="ECO:0000313" key="14">
    <source>
        <dbReference type="EMBL" id="NGP76365.1"/>
    </source>
</evidence>
<evidence type="ECO:0000256" key="10">
    <source>
        <dbReference type="ARBA" id="ARBA00023136"/>
    </source>
</evidence>
<evidence type="ECO:0000256" key="12">
    <source>
        <dbReference type="SAM" id="Phobius"/>
    </source>
</evidence>
<dbReference type="GO" id="GO:0016717">
    <property type="term" value="F:oxidoreductase activity, acting on paired donors, with oxidation of a pair of donors resulting in the reduction of molecular oxygen to two molecules of water"/>
    <property type="evidence" value="ECO:0007669"/>
    <property type="project" value="InterPro"/>
</dbReference>
<reference evidence="14 15" key="1">
    <citation type="submission" date="2020-02" db="EMBL/GenBank/DDBJ databases">
        <title>Balneolaceae bacterium YR4-1, complete genome.</title>
        <authorList>
            <person name="Li Y."/>
            <person name="Wu S."/>
        </authorList>
    </citation>
    <scope>NUCLEOTIDE SEQUENCE [LARGE SCALE GENOMIC DNA]</scope>
    <source>
        <strain evidence="14 15">YR4-1</strain>
    </source>
</reference>
<dbReference type="PANTHER" id="PTHR11351:SF31">
    <property type="entry name" value="DESATURASE 1, ISOFORM A-RELATED"/>
    <property type="match status" value="1"/>
</dbReference>
<feature type="domain" description="Fatty acid desaturase" evidence="13">
    <location>
        <begin position="41"/>
        <end position="267"/>
    </location>
</feature>
<proteinExistence type="inferred from homology"/>
<dbReference type="Pfam" id="PF00487">
    <property type="entry name" value="FA_desaturase"/>
    <property type="match status" value="1"/>
</dbReference>
<evidence type="ECO:0000256" key="11">
    <source>
        <dbReference type="ARBA" id="ARBA00023160"/>
    </source>
</evidence>
<accession>A0A6M1T2Y5</accession>
<evidence type="ECO:0000256" key="6">
    <source>
        <dbReference type="ARBA" id="ARBA00022989"/>
    </source>
</evidence>
<protein>
    <submittedName>
        <fullName evidence="14">Acyl-CoA desaturase</fullName>
    </submittedName>
</protein>
<dbReference type="GO" id="GO:0016020">
    <property type="term" value="C:membrane"/>
    <property type="evidence" value="ECO:0007669"/>
    <property type="project" value="UniProtKB-SubCell"/>
</dbReference>
<evidence type="ECO:0000313" key="15">
    <source>
        <dbReference type="Proteomes" id="UP000473278"/>
    </source>
</evidence>
<keyword evidence="4 12" id="KW-0812">Transmembrane</keyword>
<dbReference type="EMBL" id="JAALLT010000002">
    <property type="protein sequence ID" value="NGP76365.1"/>
    <property type="molecule type" value="Genomic_DNA"/>
</dbReference>
<dbReference type="Proteomes" id="UP000473278">
    <property type="component" value="Unassembled WGS sequence"/>
</dbReference>
<evidence type="ECO:0000259" key="13">
    <source>
        <dbReference type="Pfam" id="PF00487"/>
    </source>
</evidence>
<gene>
    <name evidence="14" type="ORF">G3570_06960</name>
</gene>
<evidence type="ECO:0000256" key="7">
    <source>
        <dbReference type="ARBA" id="ARBA00023002"/>
    </source>
</evidence>
<keyword evidence="9" id="KW-0443">Lipid metabolism</keyword>
<keyword evidence="10 12" id="KW-0472">Membrane</keyword>
<dbReference type="PANTHER" id="PTHR11351">
    <property type="entry name" value="ACYL-COA DESATURASE"/>
    <property type="match status" value="1"/>
</dbReference>
<sequence length="311" mass="37055">MEAPYIPDNYDEKLDRINWVSGSGFILLHLSCILIFWAGFSWIALAALLISYIVRMFGITAGFHRYFSHRTFKTSRWFQFVLAWIATTSAQKGPLWWAAHHRHHHKYSDTEKDVHSPVKRSFWWSHVGWILSDRFKDTNTKMVRDLLKFPELRFLNNYHLLPPILLAAATYGLGELLYYLFPESGTSGFQMLVYGFIISTVLLYHGTFTVNSLAHVFGKRRFETNDDSRNNWFISLITLGEGWHNNHHRFPSSERQGFYWWEFDPSHYTLKILSWFRIVWDLRTPPKRIYSEARVFKRPPKQIRRPQDRFN</sequence>
<dbReference type="RefSeq" id="WP_165140648.1">
    <property type="nucleotide sequence ID" value="NZ_JAALLT010000002.1"/>
</dbReference>
<keyword evidence="7" id="KW-0560">Oxidoreductase</keyword>
<organism evidence="14 15">
    <name type="scientific">Halalkalibaculum roseum</name>
    <dbReference type="NCBI Taxonomy" id="2709311"/>
    <lineage>
        <taxon>Bacteria</taxon>
        <taxon>Pseudomonadati</taxon>
        <taxon>Balneolota</taxon>
        <taxon>Balneolia</taxon>
        <taxon>Balneolales</taxon>
        <taxon>Balneolaceae</taxon>
        <taxon>Halalkalibaculum</taxon>
    </lineage>
</organism>
<comment type="subcellular location">
    <subcellularLocation>
        <location evidence="1">Membrane</location>
        <topology evidence="1">Multi-pass membrane protein</topology>
    </subcellularLocation>
</comment>
<feature type="transmembrane region" description="Helical" evidence="12">
    <location>
        <begin position="193"/>
        <end position="214"/>
    </location>
</feature>
<keyword evidence="3" id="KW-0444">Lipid biosynthesis</keyword>
<keyword evidence="15" id="KW-1185">Reference proteome</keyword>
<evidence type="ECO:0000256" key="2">
    <source>
        <dbReference type="ARBA" id="ARBA00008749"/>
    </source>
</evidence>
<evidence type="ECO:0000256" key="8">
    <source>
        <dbReference type="ARBA" id="ARBA00023004"/>
    </source>
</evidence>
<evidence type="ECO:0000256" key="1">
    <source>
        <dbReference type="ARBA" id="ARBA00004141"/>
    </source>
</evidence>
<evidence type="ECO:0000256" key="5">
    <source>
        <dbReference type="ARBA" id="ARBA00022832"/>
    </source>
</evidence>
<feature type="transmembrane region" description="Helical" evidence="12">
    <location>
        <begin position="43"/>
        <end position="67"/>
    </location>
</feature>
<keyword evidence="11" id="KW-0275">Fatty acid biosynthesis</keyword>
<comment type="similarity">
    <text evidence="2">Belongs to the fatty acid desaturase type 2 family.</text>
</comment>
<name>A0A6M1T2Y5_9BACT</name>
<dbReference type="PRINTS" id="PR00075">
    <property type="entry name" value="FACDDSATRASE"/>
</dbReference>
<dbReference type="CDD" id="cd03505">
    <property type="entry name" value="Delta9-FADS-like"/>
    <property type="match status" value="1"/>
</dbReference>
<feature type="transmembrane region" description="Helical" evidence="12">
    <location>
        <begin position="17"/>
        <end position="37"/>
    </location>
</feature>
<dbReference type="GO" id="GO:0006633">
    <property type="term" value="P:fatty acid biosynthetic process"/>
    <property type="evidence" value="ECO:0007669"/>
    <property type="project" value="UniProtKB-KW"/>
</dbReference>
<evidence type="ECO:0000256" key="4">
    <source>
        <dbReference type="ARBA" id="ARBA00022692"/>
    </source>
</evidence>
<dbReference type="InterPro" id="IPR015876">
    <property type="entry name" value="Acyl-CoA_DS"/>
</dbReference>